<evidence type="ECO:0000313" key="3">
    <source>
        <dbReference type="EMBL" id="MFC3084483.1"/>
    </source>
</evidence>
<dbReference type="Proteomes" id="UP001595445">
    <property type="component" value="Unassembled WGS sequence"/>
</dbReference>
<dbReference type="EMBL" id="JBHRSM010000001">
    <property type="protein sequence ID" value="MFC3084483.1"/>
    <property type="molecule type" value="Genomic_DNA"/>
</dbReference>
<gene>
    <name evidence="3" type="ORF">ACFOD6_00345</name>
</gene>
<feature type="transmembrane region" description="Helical" evidence="2">
    <location>
        <begin position="58"/>
        <end position="82"/>
    </location>
</feature>
<feature type="transmembrane region" description="Helical" evidence="2">
    <location>
        <begin position="20"/>
        <end position="46"/>
    </location>
</feature>
<keyword evidence="2" id="KW-0812">Transmembrane</keyword>
<name>A0ABV7DNA3_9RHOB</name>
<protein>
    <recommendedName>
        <fullName evidence="5">HEAT repeat domain-containing protein</fullName>
    </recommendedName>
</protein>
<keyword evidence="2" id="KW-0472">Membrane</keyword>
<evidence type="ECO:0000256" key="2">
    <source>
        <dbReference type="SAM" id="Phobius"/>
    </source>
</evidence>
<reference evidence="4" key="1">
    <citation type="journal article" date="2019" name="Int. J. Syst. Evol. Microbiol.">
        <title>The Global Catalogue of Microorganisms (GCM) 10K type strain sequencing project: providing services to taxonomists for standard genome sequencing and annotation.</title>
        <authorList>
            <consortium name="The Broad Institute Genomics Platform"/>
            <consortium name="The Broad Institute Genome Sequencing Center for Infectious Disease"/>
            <person name="Wu L."/>
            <person name="Ma J."/>
        </authorList>
    </citation>
    <scope>NUCLEOTIDE SEQUENCE [LARGE SCALE GENOMIC DNA]</scope>
    <source>
        <strain evidence="4">KCTC 62102</strain>
    </source>
</reference>
<dbReference type="RefSeq" id="WP_197642378.1">
    <property type="nucleotide sequence ID" value="NZ_JAEACP010000004.1"/>
</dbReference>
<feature type="region of interest" description="Disordered" evidence="1">
    <location>
        <begin position="302"/>
        <end position="322"/>
    </location>
</feature>
<feature type="transmembrane region" description="Helical" evidence="2">
    <location>
        <begin position="88"/>
        <end position="111"/>
    </location>
</feature>
<organism evidence="3 4">
    <name type="scientific">Tabrizicola soli</name>
    <dbReference type="NCBI Taxonomy" id="2185115"/>
    <lineage>
        <taxon>Bacteria</taxon>
        <taxon>Pseudomonadati</taxon>
        <taxon>Pseudomonadota</taxon>
        <taxon>Alphaproteobacteria</taxon>
        <taxon>Rhodobacterales</taxon>
        <taxon>Paracoccaceae</taxon>
        <taxon>Tabrizicola</taxon>
    </lineage>
</organism>
<comment type="caution">
    <text evidence="3">The sequence shown here is derived from an EMBL/GenBank/DDBJ whole genome shotgun (WGS) entry which is preliminary data.</text>
</comment>
<evidence type="ECO:0008006" key="5">
    <source>
        <dbReference type="Google" id="ProtNLM"/>
    </source>
</evidence>
<evidence type="ECO:0000256" key="1">
    <source>
        <dbReference type="SAM" id="MobiDB-lite"/>
    </source>
</evidence>
<keyword evidence="2" id="KW-1133">Transmembrane helix</keyword>
<sequence length="322" mass="33687">MPNRMRLLKGATALLYIGPLFAGMCGFGWGLVLPFSAIFVVWLMILRPEQWPASPEEWLTGSAWLAALAQVLSQVALVAVLFGIGRGIGAVAGVLPVVNPVLPLSVSFLAIPICRMLWDAREAADQGIFLDDEAAAAHLPRVAAEAGNAVTPLLNLPDDAPDSQISEAVARILGGTGGDVRLKALAAALSNPARSHAALRRALVMWATEPEIIAPGRVPHAAASAFAIAEGNPDLLRLFVPRALALVAAFPFRAQGFPTAARLRQAAAAGMSADPNADLPAHLRDDLRDGLRALARAVEAALQDAPEPPAAEPVRASTARHA</sequence>
<keyword evidence="4" id="KW-1185">Reference proteome</keyword>
<accession>A0ABV7DNA3</accession>
<proteinExistence type="predicted"/>
<evidence type="ECO:0000313" key="4">
    <source>
        <dbReference type="Proteomes" id="UP001595445"/>
    </source>
</evidence>